<evidence type="ECO:0000256" key="2">
    <source>
        <dbReference type="SAM" id="Phobius"/>
    </source>
</evidence>
<dbReference type="KEGG" id="sals:SLNWT_5952"/>
<keyword evidence="3" id="KW-0732">Signal</keyword>
<reference evidence="4 5" key="1">
    <citation type="submission" date="2015-01" db="EMBL/GenBank/DDBJ databases">
        <title>Enhanced salinomycin production by adjusting the supply of polyketide extender units in Streptomyce albus DSM 41398.</title>
        <authorList>
            <person name="Lu C."/>
        </authorList>
    </citation>
    <scope>NUCLEOTIDE SEQUENCE [LARGE SCALE GENOMIC DNA]</scope>
    <source>
        <strain evidence="5">ATCC 21838 / DSM 41398 / FERM P-419 / JCM 4703 / NBRC 107858</strain>
    </source>
</reference>
<keyword evidence="2" id="KW-0812">Transmembrane</keyword>
<evidence type="ECO:0000313" key="5">
    <source>
        <dbReference type="Proteomes" id="UP000031523"/>
    </source>
</evidence>
<proteinExistence type="predicted"/>
<keyword evidence="2" id="KW-1133">Transmembrane helix</keyword>
<dbReference type="Proteomes" id="UP000031523">
    <property type="component" value="Chromosome"/>
</dbReference>
<evidence type="ECO:0000256" key="1">
    <source>
        <dbReference type="SAM" id="MobiDB-lite"/>
    </source>
</evidence>
<evidence type="ECO:0000256" key="3">
    <source>
        <dbReference type="SAM" id="SignalP"/>
    </source>
</evidence>
<sequence>MSTMTAALHRRLPAALATSAAAALVLGLGAPAATAQDKPAAPSGASLSAAHRAADSAETRETLSRFFARDGALSRAAADPEVSAETVPVYYLSPRFVAGEKDAAVGELQFLAGKAVASDGQKASLWTAKQGGSWQVVNIATGDDETRYAALGERRLPGGTVFHEPQIGAWYVQGGQRVLPLNADAKKAVGKQGTTLAAYQKRVHRAYGDKLPGSAYDKAGEAGGFDQKGAVAQPAAGHRHAPPAAPRAEESADPAVTTASALAGAGALAALGLSGAWLVRARRGTR</sequence>
<keyword evidence="2" id="KW-0472">Membrane</keyword>
<feature type="signal peptide" evidence="3">
    <location>
        <begin position="1"/>
        <end position="35"/>
    </location>
</feature>
<name>A0A0B5EU46_STRA4</name>
<feature type="region of interest" description="Disordered" evidence="1">
    <location>
        <begin position="231"/>
        <end position="256"/>
    </location>
</feature>
<feature type="chain" id="PRO_5002116140" evidence="3">
    <location>
        <begin position="36"/>
        <end position="286"/>
    </location>
</feature>
<feature type="transmembrane region" description="Helical" evidence="2">
    <location>
        <begin position="259"/>
        <end position="279"/>
    </location>
</feature>
<gene>
    <name evidence="4" type="ORF">SLNWT_5952</name>
</gene>
<accession>A0A0B5EU46</accession>
<dbReference type="AlphaFoldDB" id="A0A0B5EU46"/>
<organism evidence="4 5">
    <name type="scientific">Streptomyces albus (strain ATCC 21838 / DSM 41398 / FERM P-419 / JCM 4703 / NBRC 107858)</name>
    <dbReference type="NCBI Taxonomy" id="1081613"/>
    <lineage>
        <taxon>Bacteria</taxon>
        <taxon>Bacillati</taxon>
        <taxon>Actinomycetota</taxon>
        <taxon>Actinomycetes</taxon>
        <taxon>Kitasatosporales</taxon>
        <taxon>Streptomycetaceae</taxon>
        <taxon>Streptomyces</taxon>
    </lineage>
</organism>
<evidence type="ECO:0000313" key="4">
    <source>
        <dbReference type="EMBL" id="AJE86328.1"/>
    </source>
</evidence>
<keyword evidence="5" id="KW-1185">Reference proteome</keyword>
<protein>
    <submittedName>
        <fullName evidence="4">Uncharacterized protein</fullName>
    </submittedName>
</protein>
<dbReference type="EMBL" id="CP010519">
    <property type="protein sequence ID" value="AJE86328.1"/>
    <property type="molecule type" value="Genomic_DNA"/>
</dbReference>